<organism evidence="2 3">
    <name type="scientific">Bifidobacterium vespertilionis</name>
    <dbReference type="NCBI Taxonomy" id="2562524"/>
    <lineage>
        <taxon>Bacteria</taxon>
        <taxon>Bacillati</taxon>
        <taxon>Actinomycetota</taxon>
        <taxon>Actinomycetes</taxon>
        <taxon>Bifidobacteriales</taxon>
        <taxon>Bifidobacteriaceae</taxon>
        <taxon>Bifidobacterium</taxon>
    </lineage>
</organism>
<gene>
    <name evidence="2" type="ORF">EM848_00030</name>
    <name evidence="1" type="ORF">EMO90_02735</name>
</gene>
<keyword evidence="4" id="KW-1185">Reference proteome</keyword>
<protein>
    <submittedName>
        <fullName evidence="2">Uncharacterized protein</fullName>
    </submittedName>
</protein>
<dbReference type="AlphaFoldDB" id="A0A5J5DXE4"/>
<dbReference type="RefSeq" id="WP_150352967.1">
    <property type="nucleotide sequence ID" value="NZ_JAFEJW010000006.1"/>
</dbReference>
<name>A0A5J5DXE4_9BIFI</name>
<dbReference type="Proteomes" id="UP000345527">
    <property type="component" value="Unassembled WGS sequence"/>
</dbReference>
<dbReference type="EMBL" id="RZOA01000001">
    <property type="protein sequence ID" value="KAA8824644.1"/>
    <property type="molecule type" value="Genomic_DNA"/>
</dbReference>
<dbReference type="EMBL" id="RZNZ01000003">
    <property type="protein sequence ID" value="KAA8821564.1"/>
    <property type="molecule type" value="Genomic_DNA"/>
</dbReference>
<evidence type="ECO:0000313" key="3">
    <source>
        <dbReference type="Proteomes" id="UP000345527"/>
    </source>
</evidence>
<evidence type="ECO:0000313" key="2">
    <source>
        <dbReference type="EMBL" id="KAA8824644.1"/>
    </source>
</evidence>
<sequence>MSRLALRQRPTLDFNPERYARAMRGAAIEGTDLETEVRRLIDRYAGYADDDYKSSNVLPGESVYRTPDETKAHFMGLLERL</sequence>
<dbReference type="OrthoDB" id="9911987at2"/>
<dbReference type="Proteomes" id="UP000374630">
    <property type="component" value="Unassembled WGS sequence"/>
</dbReference>
<evidence type="ECO:0000313" key="4">
    <source>
        <dbReference type="Proteomes" id="UP000374630"/>
    </source>
</evidence>
<accession>A0A5J5DXE4</accession>
<proteinExistence type="predicted"/>
<evidence type="ECO:0000313" key="1">
    <source>
        <dbReference type="EMBL" id="KAA8821564.1"/>
    </source>
</evidence>
<comment type="caution">
    <text evidence="2">The sequence shown here is derived from an EMBL/GenBank/DDBJ whole genome shotgun (WGS) entry which is preliminary data.</text>
</comment>
<reference evidence="3 4" key="1">
    <citation type="journal article" date="2019" name="Syst. Appl. Microbiol.">
        <title>Characterization of Bifidobacterium species in feaces of the Egyptian fruit bat: Description of B. vespertilionis sp. nov. and B. rousetti sp. nov.</title>
        <authorList>
            <person name="Modesto M."/>
            <person name="Satti M."/>
            <person name="Watanabe K."/>
            <person name="Puglisi E."/>
            <person name="Morelli L."/>
            <person name="Huang C.-H."/>
            <person name="Liou J.-S."/>
            <person name="Miyashita M."/>
            <person name="Tamura T."/>
            <person name="Saito S."/>
            <person name="Mori K."/>
            <person name="Huang L."/>
            <person name="Sciavilla P."/>
            <person name="Sandri C."/>
            <person name="Spiezio C."/>
            <person name="Vitali F."/>
            <person name="Cavalieri D."/>
            <person name="Perpetuini G."/>
            <person name="Tofalo R."/>
            <person name="Bonetti A."/>
            <person name="Arita M."/>
            <person name="Mattarelli P."/>
        </authorList>
    </citation>
    <scope>NUCLEOTIDE SEQUENCE [LARGE SCALE GENOMIC DNA]</scope>
    <source>
        <strain evidence="1 4">RST16</strain>
        <strain evidence="2 3">RST8</strain>
    </source>
</reference>